<keyword evidence="8 15" id="KW-0067">ATP-binding</keyword>
<evidence type="ECO:0000259" key="16">
    <source>
        <dbReference type="PROSITE" id="PS51198"/>
    </source>
</evidence>
<dbReference type="PATRIC" id="fig|1348662.3.peg.387"/>
<dbReference type="InterPro" id="IPR000212">
    <property type="entry name" value="DNA_helicase_UvrD/REP"/>
</dbReference>
<dbReference type="InterPro" id="IPR038726">
    <property type="entry name" value="PDDEXK_AddAB-type"/>
</dbReference>
<accession>U3GYD4</accession>
<dbReference type="Gene3D" id="1.10.486.10">
    <property type="entry name" value="PCRA, domain 4"/>
    <property type="match status" value="1"/>
</dbReference>
<dbReference type="SUPFAM" id="SSF52540">
    <property type="entry name" value="P-loop containing nucleoside triphosphate hydrolases"/>
    <property type="match status" value="1"/>
</dbReference>
<evidence type="ECO:0000256" key="3">
    <source>
        <dbReference type="ARBA" id="ARBA00022741"/>
    </source>
</evidence>
<keyword evidence="6 15" id="KW-0347">Helicase</keyword>
<dbReference type="InterPro" id="IPR027417">
    <property type="entry name" value="P-loop_NTPase"/>
</dbReference>
<evidence type="ECO:0000256" key="15">
    <source>
        <dbReference type="PROSITE-ProRule" id="PRU00560"/>
    </source>
</evidence>
<dbReference type="eggNOG" id="COG2887">
    <property type="taxonomic scope" value="Bacteria"/>
</dbReference>
<evidence type="ECO:0000256" key="4">
    <source>
        <dbReference type="ARBA" id="ARBA00022763"/>
    </source>
</evidence>
<dbReference type="HOGENOM" id="CLU_004900_0_0_11"/>
<comment type="catalytic activity">
    <reaction evidence="14">
        <text>ATP + H2O = ADP + phosphate + H(+)</text>
        <dbReference type="Rhea" id="RHEA:13065"/>
        <dbReference type="ChEBI" id="CHEBI:15377"/>
        <dbReference type="ChEBI" id="CHEBI:15378"/>
        <dbReference type="ChEBI" id="CHEBI:30616"/>
        <dbReference type="ChEBI" id="CHEBI:43474"/>
        <dbReference type="ChEBI" id="CHEBI:456216"/>
        <dbReference type="EC" id="5.6.2.4"/>
    </reaction>
</comment>
<keyword evidence="3 15" id="KW-0547">Nucleotide-binding</keyword>
<dbReference type="PANTHER" id="PTHR11070">
    <property type="entry name" value="UVRD / RECB / PCRA DNA HELICASE FAMILY MEMBER"/>
    <property type="match status" value="1"/>
</dbReference>
<evidence type="ECO:0000313" key="18">
    <source>
        <dbReference type="EMBL" id="AGU14562.1"/>
    </source>
</evidence>
<organism evidence="18 19">
    <name type="scientific">Corynebacterium argentoratense DSM 44202</name>
    <dbReference type="NCBI Taxonomy" id="1348662"/>
    <lineage>
        <taxon>Bacteria</taxon>
        <taxon>Bacillati</taxon>
        <taxon>Actinomycetota</taxon>
        <taxon>Actinomycetes</taxon>
        <taxon>Mycobacteriales</taxon>
        <taxon>Corynebacteriaceae</taxon>
        <taxon>Corynebacterium</taxon>
    </lineage>
</organism>
<evidence type="ECO:0000313" key="19">
    <source>
        <dbReference type="Proteomes" id="UP000016943"/>
    </source>
</evidence>
<reference evidence="18 19" key="1">
    <citation type="journal article" date="2013" name="Genome Announc.">
        <title>Whole-Genome Sequence of the Clinical Strain Corynebacterium argentoratense DSM 44202, Isolated from a Human Throat Specimen.</title>
        <authorList>
            <person name="Bomholt C."/>
            <person name="Glaub A."/>
            <person name="Gravermann K."/>
            <person name="Albersmeier A."/>
            <person name="Brinkrolf K."/>
            <person name="Ruckert C."/>
            <person name="Tauch A."/>
        </authorList>
    </citation>
    <scope>NUCLEOTIDE SEQUENCE [LARGE SCALE GENOMIC DNA]</scope>
    <source>
        <strain evidence="18">DSM 44202</strain>
    </source>
</reference>
<keyword evidence="7" id="KW-0269">Exonuclease</keyword>
<dbReference type="InterPro" id="IPR013986">
    <property type="entry name" value="DExx_box_DNA_helicase_dom_sf"/>
</dbReference>
<dbReference type="GO" id="GO:0033202">
    <property type="term" value="C:DNA helicase complex"/>
    <property type="evidence" value="ECO:0007669"/>
    <property type="project" value="TreeGrafter"/>
</dbReference>
<dbReference type="InterPro" id="IPR014017">
    <property type="entry name" value="DNA_helicase_UvrD-like_C"/>
</dbReference>
<evidence type="ECO:0000256" key="6">
    <source>
        <dbReference type="ARBA" id="ARBA00022806"/>
    </source>
</evidence>
<sequence>MGAMLSRPQRSFNPPVSPEVRLRFSADGKRCDAAAGGFERSAQRAGEILDAGGSWRLTGPAGSGVSTVLVECVAESLRRGVRADEVCFLTPSKEAAARVQAAVGARIASGVGADVQVAVGVQSVHSFAFSIVRAAAVRAAHADGSDGGMLPRLITGAEQDAVIRELLLGHHEQGGAYWPEEQRPALELVGFARALRDFLLRALERGVGPEELKALGQRWGIELWSAAGLFLEEYERTMELSGARRLNASELVTAALQALNADPVLLDQLRAQSRLFVLDDAQNVDPQTARLCALFVDSADCAVIAGDPEQAVFGFRGASEDFLLHHPVAHECRLDASLRVMTSREIVVADSVAAQSSAVADVVRREHLLGGRPWEDIAVIVRGAGEVEPMRRVLLGAGVPVSLDPTAVVLSEEHIVQAVLLAVRAARAGAVVPLGGQGAAVLEPLSRSEVVQLASGPVGGADPVVLRRVLRGVRKAELMRARAAGQGIGRRAVDCLAELLNCGQEAVLGLDALRDVLSERELAVLQRIVDVVSAGREAVQRGESVEMVLWEVWRTTGLSDHLAAVSLRGGAAGSQADRDLDAMLALFDAAGDWVERRPSASIDSFVSHIMEQQLPTGMRDRRGQVPQAVNVLTAHACAGREWGAVVVAGVQEGSWPAAAEAGTLFLQERLVDLLDEGIEPDTFISRAAERLVSERRLLGVALSRAVDRVWLTCVDAPDAAEAAEPSRFVDDVASAWGVTPVRVSMRDGDAQAQAVGGLRVLSVPGFVAELRRAVCDQSTPMGLRRQAARQLARLATAGVYGAHPGQWWGVHGPSSQSQLEAPGRPVMVNPSRFEQALGCPLRSVVSRWDPDDEPGFYQQRGIILHAFSEAVAAFEAVRAEQEADPDASAQPVDVAAGLAEAREMVVEAIDAITPTVSAQANRVRAQWRAAVERTQQWTVSRSANLDLVATELPVRHVVGRVAERDVIIKGRVDRIDATREQPRRLVIADLKTSNTAANKVDAAQNPQLMAYQMAVREQLGEDIAEAQLVYPVVENKQAAVREQPPLDESMRRGLRLVFDDVAESLLGPDAEAFAIDQSLCDTCAAKVMCPVNPEGKAVTDVH</sequence>
<dbReference type="Proteomes" id="UP000016943">
    <property type="component" value="Chromosome"/>
</dbReference>
<gene>
    <name evidence="18" type="ORF">CARG_01965</name>
</gene>
<keyword evidence="5 15" id="KW-0378">Hydrolase</keyword>
<protein>
    <recommendedName>
        <fullName evidence="13">DNA 3'-5' helicase</fullName>
        <ecNumber evidence="13">5.6.2.4</ecNumber>
    </recommendedName>
</protein>
<evidence type="ECO:0000256" key="10">
    <source>
        <dbReference type="ARBA" id="ARBA00023204"/>
    </source>
</evidence>
<dbReference type="GO" id="GO:0005829">
    <property type="term" value="C:cytosol"/>
    <property type="evidence" value="ECO:0007669"/>
    <property type="project" value="TreeGrafter"/>
</dbReference>
<dbReference type="PROSITE" id="PS51217">
    <property type="entry name" value="UVRD_HELICASE_CTER"/>
    <property type="match status" value="1"/>
</dbReference>
<dbReference type="EMBL" id="CP006365">
    <property type="protein sequence ID" value="AGU14562.1"/>
    <property type="molecule type" value="Genomic_DNA"/>
</dbReference>
<evidence type="ECO:0000256" key="14">
    <source>
        <dbReference type="ARBA" id="ARBA00048988"/>
    </source>
</evidence>
<dbReference type="KEGG" id="caz:CARG_01965"/>
<evidence type="ECO:0000256" key="9">
    <source>
        <dbReference type="ARBA" id="ARBA00023125"/>
    </source>
</evidence>
<dbReference type="InterPro" id="IPR011604">
    <property type="entry name" value="PDDEXK-like_dom_sf"/>
</dbReference>
<evidence type="ECO:0000256" key="11">
    <source>
        <dbReference type="ARBA" id="ARBA00023235"/>
    </source>
</evidence>
<keyword evidence="10" id="KW-0234">DNA repair</keyword>
<dbReference type="OrthoDB" id="5240387at2"/>
<dbReference type="GO" id="GO:0005524">
    <property type="term" value="F:ATP binding"/>
    <property type="evidence" value="ECO:0007669"/>
    <property type="project" value="UniProtKB-UniRule"/>
</dbReference>
<comment type="similarity">
    <text evidence="1">Belongs to the helicase family. UvrD subfamily.</text>
</comment>
<evidence type="ECO:0000256" key="8">
    <source>
        <dbReference type="ARBA" id="ARBA00022840"/>
    </source>
</evidence>
<evidence type="ECO:0000256" key="7">
    <source>
        <dbReference type="ARBA" id="ARBA00022839"/>
    </source>
</evidence>
<dbReference type="GO" id="GO:0000725">
    <property type="term" value="P:recombinational repair"/>
    <property type="evidence" value="ECO:0007669"/>
    <property type="project" value="TreeGrafter"/>
</dbReference>
<dbReference type="Gene3D" id="3.90.320.10">
    <property type="match status" value="1"/>
</dbReference>
<dbReference type="PANTHER" id="PTHR11070:SF59">
    <property type="entry name" value="DNA 3'-5' HELICASE"/>
    <property type="match status" value="1"/>
</dbReference>
<dbReference type="Pfam" id="PF13361">
    <property type="entry name" value="UvrD_C"/>
    <property type="match status" value="1"/>
</dbReference>
<dbReference type="EC" id="5.6.2.4" evidence="13"/>
<evidence type="ECO:0000259" key="17">
    <source>
        <dbReference type="PROSITE" id="PS51217"/>
    </source>
</evidence>
<evidence type="ECO:0000256" key="1">
    <source>
        <dbReference type="ARBA" id="ARBA00009922"/>
    </source>
</evidence>
<dbReference type="STRING" id="1348662.CARG_01965"/>
<dbReference type="Gene3D" id="1.10.10.160">
    <property type="match status" value="1"/>
</dbReference>
<keyword evidence="9" id="KW-0238">DNA-binding</keyword>
<keyword evidence="11" id="KW-0413">Isomerase</keyword>
<evidence type="ECO:0000256" key="13">
    <source>
        <dbReference type="ARBA" id="ARBA00034808"/>
    </source>
</evidence>
<dbReference type="InterPro" id="IPR014016">
    <property type="entry name" value="UvrD-like_ATP-bd"/>
</dbReference>
<dbReference type="AlphaFoldDB" id="U3GYD4"/>
<dbReference type="Pfam" id="PF12705">
    <property type="entry name" value="PDDEXK_1"/>
    <property type="match status" value="1"/>
</dbReference>
<dbReference type="eggNOG" id="COG0210">
    <property type="taxonomic scope" value="Bacteria"/>
</dbReference>
<evidence type="ECO:0000256" key="12">
    <source>
        <dbReference type="ARBA" id="ARBA00034617"/>
    </source>
</evidence>
<dbReference type="PROSITE" id="PS51198">
    <property type="entry name" value="UVRD_HELICASE_ATP_BIND"/>
    <property type="match status" value="1"/>
</dbReference>
<keyword evidence="19" id="KW-1185">Reference proteome</keyword>
<dbReference type="GO" id="GO:0004527">
    <property type="term" value="F:exonuclease activity"/>
    <property type="evidence" value="ECO:0007669"/>
    <property type="project" value="UniProtKB-KW"/>
</dbReference>
<dbReference type="GO" id="GO:0043138">
    <property type="term" value="F:3'-5' DNA helicase activity"/>
    <property type="evidence" value="ECO:0007669"/>
    <property type="project" value="UniProtKB-EC"/>
</dbReference>
<dbReference type="GO" id="GO:0003677">
    <property type="term" value="F:DNA binding"/>
    <property type="evidence" value="ECO:0007669"/>
    <property type="project" value="UniProtKB-KW"/>
</dbReference>
<name>U3GYD4_9CORY</name>
<keyword evidence="4" id="KW-0227">DNA damage</keyword>
<evidence type="ECO:0000256" key="5">
    <source>
        <dbReference type="ARBA" id="ARBA00022801"/>
    </source>
</evidence>
<dbReference type="Gene3D" id="3.40.50.300">
    <property type="entry name" value="P-loop containing nucleotide triphosphate hydrolases"/>
    <property type="match status" value="2"/>
</dbReference>
<dbReference type="Pfam" id="PF00580">
    <property type="entry name" value="UvrD-helicase"/>
    <property type="match status" value="1"/>
</dbReference>
<feature type="domain" description="UvrD-like helicase C-terminal" evidence="17">
    <location>
        <begin position="313"/>
        <end position="639"/>
    </location>
</feature>
<feature type="binding site" evidence="15">
    <location>
        <begin position="59"/>
        <end position="66"/>
    </location>
    <ligand>
        <name>ATP</name>
        <dbReference type="ChEBI" id="CHEBI:30616"/>
    </ligand>
</feature>
<proteinExistence type="inferred from homology"/>
<keyword evidence="2" id="KW-0540">Nuclease</keyword>
<comment type="catalytic activity">
    <reaction evidence="12">
        <text>Couples ATP hydrolysis with the unwinding of duplex DNA by translocating in the 3'-5' direction.</text>
        <dbReference type="EC" id="5.6.2.4"/>
    </reaction>
</comment>
<feature type="domain" description="UvrD-like helicase ATP-binding" evidence="16">
    <location>
        <begin position="38"/>
        <end position="357"/>
    </location>
</feature>
<evidence type="ECO:0000256" key="2">
    <source>
        <dbReference type="ARBA" id="ARBA00022722"/>
    </source>
</evidence>